<dbReference type="Gene3D" id="3.30.450.40">
    <property type="match status" value="1"/>
</dbReference>
<dbReference type="SMART" id="SM00267">
    <property type="entry name" value="GGDEF"/>
    <property type="match status" value="1"/>
</dbReference>
<dbReference type="GO" id="GO:0071111">
    <property type="term" value="F:cyclic-guanylate-specific phosphodiesterase activity"/>
    <property type="evidence" value="ECO:0007669"/>
    <property type="project" value="InterPro"/>
</dbReference>
<evidence type="ECO:0000313" key="2">
    <source>
        <dbReference type="EMBL" id="KTD61228.1"/>
    </source>
</evidence>
<dbReference type="InterPro" id="IPR029787">
    <property type="entry name" value="Nucleotide_cyclase"/>
</dbReference>
<proteinExistence type="predicted"/>
<dbReference type="PROSITE" id="PS50887">
    <property type="entry name" value="GGDEF"/>
    <property type="match status" value="1"/>
</dbReference>
<dbReference type="InterPro" id="IPR043128">
    <property type="entry name" value="Rev_trsase/Diguanyl_cyclase"/>
</dbReference>
<dbReference type="GO" id="GO:0016301">
    <property type="term" value="F:kinase activity"/>
    <property type="evidence" value="ECO:0007669"/>
    <property type="project" value="UniProtKB-KW"/>
</dbReference>
<dbReference type="InterPro" id="IPR029016">
    <property type="entry name" value="GAF-like_dom_sf"/>
</dbReference>
<accession>A0A0W0YWH9</accession>
<keyword evidence="2" id="KW-0808">Transferase</keyword>
<evidence type="ECO:0000313" key="3">
    <source>
        <dbReference type="Proteomes" id="UP000054877"/>
    </source>
</evidence>
<dbReference type="InterPro" id="IPR000160">
    <property type="entry name" value="GGDEF_dom"/>
</dbReference>
<dbReference type="Proteomes" id="UP000054877">
    <property type="component" value="Unassembled WGS sequence"/>
</dbReference>
<name>A0A0W0YWH9_LEGSP</name>
<protein>
    <submittedName>
        <fullName evidence="2">Sensor histidine kinase</fullName>
    </submittedName>
</protein>
<reference evidence="2 3" key="1">
    <citation type="submission" date="2015-11" db="EMBL/GenBank/DDBJ databases">
        <title>Genomic analysis of 38 Legionella species identifies large and diverse effector repertoires.</title>
        <authorList>
            <person name="Burstein D."/>
            <person name="Amaro F."/>
            <person name="Zusman T."/>
            <person name="Lifshitz Z."/>
            <person name="Cohen O."/>
            <person name="Gilbert J.A."/>
            <person name="Pupko T."/>
            <person name="Shuman H.A."/>
            <person name="Segal G."/>
        </authorList>
    </citation>
    <scope>NUCLEOTIDE SEQUENCE [LARGE SCALE GENOMIC DNA]</scope>
    <source>
        <strain evidence="2 3">Mt.St.Helens-9</strain>
    </source>
</reference>
<comment type="caution">
    <text evidence="2">The sequence shown here is derived from an EMBL/GenBank/DDBJ whole genome shotgun (WGS) entry which is preliminary data.</text>
</comment>
<keyword evidence="2" id="KW-0418">Kinase</keyword>
<dbReference type="SUPFAM" id="SSF55781">
    <property type="entry name" value="GAF domain-like"/>
    <property type="match status" value="1"/>
</dbReference>
<dbReference type="CDD" id="cd01949">
    <property type="entry name" value="GGDEF"/>
    <property type="match status" value="1"/>
</dbReference>
<dbReference type="InterPro" id="IPR050706">
    <property type="entry name" value="Cyclic-di-GMP_PDE-like"/>
</dbReference>
<dbReference type="Gene3D" id="3.30.70.270">
    <property type="match status" value="1"/>
</dbReference>
<dbReference type="NCBIfam" id="TIGR00254">
    <property type="entry name" value="GGDEF"/>
    <property type="match status" value="1"/>
</dbReference>
<feature type="domain" description="GGDEF" evidence="1">
    <location>
        <begin position="208"/>
        <end position="341"/>
    </location>
</feature>
<organism evidence="2 3">
    <name type="scientific">Legionella spiritensis</name>
    <dbReference type="NCBI Taxonomy" id="452"/>
    <lineage>
        <taxon>Bacteria</taxon>
        <taxon>Pseudomonadati</taxon>
        <taxon>Pseudomonadota</taxon>
        <taxon>Gammaproteobacteria</taxon>
        <taxon>Legionellales</taxon>
        <taxon>Legionellaceae</taxon>
        <taxon>Legionella</taxon>
    </lineage>
</organism>
<dbReference type="STRING" id="452.Lspi_2848"/>
<dbReference type="AlphaFoldDB" id="A0A0W0YWH9"/>
<dbReference type="EMBL" id="LNYX01000034">
    <property type="protein sequence ID" value="KTD61228.1"/>
    <property type="molecule type" value="Genomic_DNA"/>
</dbReference>
<keyword evidence="3" id="KW-1185">Reference proteome</keyword>
<gene>
    <name evidence="2" type="ORF">Lspi_2848</name>
</gene>
<evidence type="ECO:0000259" key="1">
    <source>
        <dbReference type="PROSITE" id="PS50887"/>
    </source>
</evidence>
<dbReference type="SUPFAM" id="SSF55073">
    <property type="entry name" value="Nucleotide cyclase"/>
    <property type="match status" value="1"/>
</dbReference>
<dbReference type="RefSeq" id="WP_058484753.1">
    <property type="nucleotide sequence ID" value="NZ_CAAAII010000004.1"/>
</dbReference>
<dbReference type="Pfam" id="PF00990">
    <property type="entry name" value="GGDEF"/>
    <property type="match status" value="1"/>
</dbReference>
<dbReference type="PANTHER" id="PTHR33121:SF71">
    <property type="entry name" value="OXYGEN SENSOR PROTEIN DOSP"/>
    <property type="match status" value="1"/>
</dbReference>
<dbReference type="PATRIC" id="fig|452.5.peg.3150"/>
<sequence>MGQRSLTSDLHIITQQLSQIIDTPIEESLTRLVALTRHTFAVPVVAISMFDEKRQKFSLLNTCDFFGNKRDLLGFDLYINDDVLIIEDTRKDLRFEKTPLFLDDVEMRFYVSCPIYGKKRQKTGAIILLDSEPRSFCLSDLSNLNEIIKLIEMEINNCRLSKAQKLLLKEVDYKERLGFTDQKTRVWNVAGFRKILAFQLAESIESGVGFGLLAVDIDHLTRINEQYGVEVGDELLKTLSRVLMRTCRSEDTIARGDFSDFIVLVHTDSIVNIKGVVDRIYENLAGLSLDSSHGKIELSATLGYTGFDPEITHPDLLLAHAEIALLKGKRAGRNRVHCHITSERD</sequence>
<dbReference type="PANTHER" id="PTHR33121">
    <property type="entry name" value="CYCLIC DI-GMP PHOSPHODIESTERASE PDEF"/>
    <property type="match status" value="1"/>
</dbReference>